<name>A0A850CG13_9ACTN</name>
<dbReference type="AlphaFoldDB" id="A0A850CG13"/>
<protein>
    <submittedName>
        <fullName evidence="3">Beta-glucuronidase</fullName>
    </submittedName>
</protein>
<dbReference type="GO" id="GO:0030246">
    <property type="term" value="F:carbohydrate binding"/>
    <property type="evidence" value="ECO:0007669"/>
    <property type="project" value="TreeGrafter"/>
</dbReference>
<feature type="non-terminal residue" evidence="3">
    <location>
        <position position="119"/>
    </location>
</feature>
<dbReference type="InterPro" id="IPR006104">
    <property type="entry name" value="Glyco_hydro_2_N"/>
</dbReference>
<feature type="domain" description="Glycosyl hydrolases family 2 sugar binding" evidence="2">
    <location>
        <begin position="14"/>
        <end position="117"/>
    </location>
</feature>
<dbReference type="Gene3D" id="2.60.120.260">
    <property type="entry name" value="Galactose-binding domain-like"/>
    <property type="match status" value="1"/>
</dbReference>
<reference evidence="3 4" key="1">
    <citation type="submission" date="2020-05" db="EMBL/GenBank/DDBJ databases">
        <title>DNA-SIP metagenomic assembled genomes.</title>
        <authorList>
            <person name="Yu J."/>
        </authorList>
    </citation>
    <scope>NUCLEOTIDE SEQUENCE [LARGE SCALE GENOMIC DNA]</scope>
    <source>
        <strain evidence="3">Bin5.27</strain>
    </source>
</reference>
<sequence>MLRPQNSPTRELVNLDGLWRFALDGDAGPEPWTGVLRTDLEAPVPASYNDVFADDAIRDHVGWVWYQRTVRVPRGWAGERVRVRVDAATHEGKVYVDGSLVAEHVGGYTPFEADVTGLV</sequence>
<evidence type="ECO:0000313" key="4">
    <source>
        <dbReference type="Proteomes" id="UP000574690"/>
    </source>
</evidence>
<dbReference type="PANTHER" id="PTHR10066">
    <property type="entry name" value="BETA-GLUCURONIDASE"/>
    <property type="match status" value="1"/>
</dbReference>
<dbReference type="EMBL" id="JABFXE010000852">
    <property type="protein sequence ID" value="NUQ90807.1"/>
    <property type="molecule type" value="Genomic_DNA"/>
</dbReference>
<evidence type="ECO:0000256" key="1">
    <source>
        <dbReference type="ARBA" id="ARBA00007401"/>
    </source>
</evidence>
<dbReference type="Pfam" id="PF02837">
    <property type="entry name" value="Glyco_hydro_2_N"/>
    <property type="match status" value="1"/>
</dbReference>
<comment type="similarity">
    <text evidence="1">Belongs to the glycosyl hydrolase 2 family.</text>
</comment>
<evidence type="ECO:0000313" key="3">
    <source>
        <dbReference type="EMBL" id="NUQ90807.1"/>
    </source>
</evidence>
<comment type="caution">
    <text evidence="3">The sequence shown here is derived from an EMBL/GenBank/DDBJ whole genome shotgun (WGS) entry which is preliminary data.</text>
</comment>
<dbReference type="PANTHER" id="PTHR10066:SF67">
    <property type="entry name" value="BETA-GLUCURONIDASE"/>
    <property type="match status" value="1"/>
</dbReference>
<proteinExistence type="inferred from homology"/>
<gene>
    <name evidence="3" type="ORF">HOQ43_20375</name>
</gene>
<dbReference type="SUPFAM" id="SSF49785">
    <property type="entry name" value="Galactose-binding domain-like"/>
    <property type="match status" value="1"/>
</dbReference>
<organism evidence="3 4">
    <name type="scientific">Glycomyces artemisiae</name>
    <dbReference type="NCBI Taxonomy" id="1076443"/>
    <lineage>
        <taxon>Bacteria</taxon>
        <taxon>Bacillati</taxon>
        <taxon>Actinomycetota</taxon>
        <taxon>Actinomycetes</taxon>
        <taxon>Glycomycetales</taxon>
        <taxon>Glycomycetaceae</taxon>
        <taxon>Glycomyces</taxon>
    </lineage>
</organism>
<accession>A0A850CG13</accession>
<dbReference type="GO" id="GO:0005975">
    <property type="term" value="P:carbohydrate metabolic process"/>
    <property type="evidence" value="ECO:0007669"/>
    <property type="project" value="InterPro"/>
</dbReference>
<evidence type="ECO:0000259" key="2">
    <source>
        <dbReference type="Pfam" id="PF02837"/>
    </source>
</evidence>
<dbReference type="GO" id="GO:0004566">
    <property type="term" value="F:beta-glucuronidase activity"/>
    <property type="evidence" value="ECO:0007669"/>
    <property type="project" value="TreeGrafter"/>
</dbReference>
<dbReference type="InterPro" id="IPR008979">
    <property type="entry name" value="Galactose-bd-like_sf"/>
</dbReference>
<dbReference type="Proteomes" id="UP000574690">
    <property type="component" value="Unassembled WGS sequence"/>
</dbReference>
<dbReference type="GO" id="GO:0019391">
    <property type="term" value="P:glucuronoside catabolic process"/>
    <property type="evidence" value="ECO:0007669"/>
    <property type="project" value="TreeGrafter"/>
</dbReference>